<name>A0A8J3Z2G3_9ACTN</name>
<dbReference type="RefSeq" id="WP_203992251.1">
    <property type="nucleotide sequence ID" value="NZ_BOPG01000017.1"/>
</dbReference>
<keyword evidence="4 7" id="KW-0812">Transmembrane</keyword>
<accession>A0A8J3Z2G3</accession>
<dbReference type="GO" id="GO:0005886">
    <property type="term" value="C:plasma membrane"/>
    <property type="evidence" value="ECO:0007669"/>
    <property type="project" value="UniProtKB-SubCell"/>
</dbReference>
<evidence type="ECO:0000313" key="10">
    <source>
        <dbReference type="Proteomes" id="UP000612585"/>
    </source>
</evidence>
<dbReference type="InterPro" id="IPR051393">
    <property type="entry name" value="ABC_transporter_permease"/>
</dbReference>
<organism evidence="9 10">
    <name type="scientific">Virgisporangium aurantiacum</name>
    <dbReference type="NCBI Taxonomy" id="175570"/>
    <lineage>
        <taxon>Bacteria</taxon>
        <taxon>Bacillati</taxon>
        <taxon>Actinomycetota</taxon>
        <taxon>Actinomycetes</taxon>
        <taxon>Micromonosporales</taxon>
        <taxon>Micromonosporaceae</taxon>
        <taxon>Virgisporangium</taxon>
    </lineage>
</organism>
<evidence type="ECO:0000256" key="4">
    <source>
        <dbReference type="ARBA" id="ARBA00022692"/>
    </source>
</evidence>
<feature type="transmembrane region" description="Helical" evidence="7">
    <location>
        <begin position="230"/>
        <end position="249"/>
    </location>
</feature>
<protein>
    <submittedName>
        <fullName evidence="9">Sugar ABC transporter permease</fullName>
    </submittedName>
</protein>
<feature type="transmembrane region" description="Helical" evidence="7">
    <location>
        <begin position="168"/>
        <end position="188"/>
    </location>
</feature>
<comment type="similarity">
    <text evidence="7">Belongs to the binding-protein-dependent transport system permease family.</text>
</comment>
<evidence type="ECO:0000256" key="7">
    <source>
        <dbReference type="RuleBase" id="RU363032"/>
    </source>
</evidence>
<dbReference type="PANTHER" id="PTHR30193:SF41">
    <property type="entry name" value="DIACETYLCHITOBIOSE UPTAKE SYSTEM PERMEASE PROTEIN NGCF"/>
    <property type="match status" value="1"/>
</dbReference>
<dbReference type="PROSITE" id="PS50928">
    <property type="entry name" value="ABC_TM1"/>
    <property type="match status" value="1"/>
</dbReference>
<keyword evidence="5 7" id="KW-1133">Transmembrane helix</keyword>
<keyword evidence="3" id="KW-1003">Cell membrane</keyword>
<dbReference type="InterPro" id="IPR000515">
    <property type="entry name" value="MetI-like"/>
</dbReference>
<dbReference type="Proteomes" id="UP000612585">
    <property type="component" value="Unassembled WGS sequence"/>
</dbReference>
<feature type="transmembrane region" description="Helical" evidence="7">
    <location>
        <begin position="274"/>
        <end position="296"/>
    </location>
</feature>
<evidence type="ECO:0000256" key="6">
    <source>
        <dbReference type="ARBA" id="ARBA00023136"/>
    </source>
</evidence>
<dbReference type="GO" id="GO:0055085">
    <property type="term" value="P:transmembrane transport"/>
    <property type="evidence" value="ECO:0007669"/>
    <property type="project" value="InterPro"/>
</dbReference>
<feature type="transmembrane region" description="Helical" evidence="7">
    <location>
        <begin position="75"/>
        <end position="93"/>
    </location>
</feature>
<keyword evidence="2 7" id="KW-0813">Transport</keyword>
<evidence type="ECO:0000256" key="2">
    <source>
        <dbReference type="ARBA" id="ARBA00022448"/>
    </source>
</evidence>
<evidence type="ECO:0000256" key="5">
    <source>
        <dbReference type="ARBA" id="ARBA00022989"/>
    </source>
</evidence>
<evidence type="ECO:0000313" key="9">
    <source>
        <dbReference type="EMBL" id="GIJ55442.1"/>
    </source>
</evidence>
<reference evidence="9" key="1">
    <citation type="submission" date="2021-01" db="EMBL/GenBank/DDBJ databases">
        <title>Whole genome shotgun sequence of Virgisporangium aurantiacum NBRC 16421.</title>
        <authorList>
            <person name="Komaki H."/>
            <person name="Tamura T."/>
        </authorList>
    </citation>
    <scope>NUCLEOTIDE SEQUENCE</scope>
    <source>
        <strain evidence="9">NBRC 16421</strain>
    </source>
</reference>
<dbReference type="PANTHER" id="PTHR30193">
    <property type="entry name" value="ABC TRANSPORTER PERMEASE PROTEIN"/>
    <property type="match status" value="1"/>
</dbReference>
<proteinExistence type="inferred from homology"/>
<keyword evidence="6 7" id="KW-0472">Membrane</keyword>
<feature type="domain" description="ABC transmembrane type-1" evidence="8">
    <location>
        <begin position="71"/>
        <end position="295"/>
    </location>
</feature>
<evidence type="ECO:0000256" key="3">
    <source>
        <dbReference type="ARBA" id="ARBA00022475"/>
    </source>
</evidence>
<dbReference type="CDD" id="cd06261">
    <property type="entry name" value="TM_PBP2"/>
    <property type="match status" value="1"/>
</dbReference>
<evidence type="ECO:0000259" key="8">
    <source>
        <dbReference type="PROSITE" id="PS50928"/>
    </source>
</evidence>
<evidence type="ECO:0000256" key="1">
    <source>
        <dbReference type="ARBA" id="ARBA00004651"/>
    </source>
</evidence>
<dbReference type="AlphaFoldDB" id="A0A8J3Z2G3"/>
<comment type="subcellular location">
    <subcellularLocation>
        <location evidence="1 7">Cell membrane</location>
        <topology evidence="1 7">Multi-pass membrane protein</topology>
    </subcellularLocation>
</comment>
<dbReference type="EMBL" id="BOPG01000017">
    <property type="protein sequence ID" value="GIJ55442.1"/>
    <property type="molecule type" value="Genomic_DNA"/>
</dbReference>
<feature type="transmembrane region" description="Helical" evidence="7">
    <location>
        <begin position="114"/>
        <end position="135"/>
    </location>
</feature>
<dbReference type="Pfam" id="PF00528">
    <property type="entry name" value="BPD_transp_1"/>
    <property type="match status" value="1"/>
</dbReference>
<dbReference type="SUPFAM" id="SSF161098">
    <property type="entry name" value="MetI-like"/>
    <property type="match status" value="1"/>
</dbReference>
<keyword evidence="10" id="KW-1185">Reference proteome</keyword>
<dbReference type="InterPro" id="IPR035906">
    <property type="entry name" value="MetI-like_sf"/>
</dbReference>
<gene>
    <name evidence="9" type="ORF">Vau01_029580</name>
</gene>
<sequence>MSVRNRWSRRLFVATFLVPPLLLYGIFVVSPYAQAFQIAGTNWGGLSPDYDFVGLDNFRRIVDDKYFWNALKHNAILLVLLPVVTIVLGLFFASMISVGGRRDRVGVHGVRGAGVYRVVYFFPQVLSVAIIGVLWKEMYSPNSGLINGALEAVGLGSLAQPWLGDPRFAFWCVALVLLWSNVGFYVVLFSAAMQSIPRDIYEAALLDGANRVTTLLRVTVPLVWDTIQVAWVYLAILAIDAFAVVQIITDGGPGFSSDVVGLRLYDTAFKEAHFGYASAIGVAMFFLTLTVAAMFLRVTRRDRVEL</sequence>
<comment type="caution">
    <text evidence="9">The sequence shown here is derived from an EMBL/GenBank/DDBJ whole genome shotgun (WGS) entry which is preliminary data.</text>
</comment>
<dbReference type="Gene3D" id="1.10.3720.10">
    <property type="entry name" value="MetI-like"/>
    <property type="match status" value="1"/>
</dbReference>